<dbReference type="Pfam" id="PF07081">
    <property type="entry name" value="DUF1349"/>
    <property type="match status" value="1"/>
</dbReference>
<dbReference type="AlphaFoldDB" id="A0A9P1GXR2"/>
<evidence type="ECO:0000313" key="3">
    <source>
        <dbReference type="Proteomes" id="UP000838763"/>
    </source>
</evidence>
<dbReference type="PANTHER" id="PTHR35332">
    <property type="entry name" value="REGULATION OF ENOLASE PROTEIN 1"/>
    <property type="match status" value="1"/>
</dbReference>
<dbReference type="PANTHER" id="PTHR35332:SF2">
    <property type="entry name" value="REGULATION OF ENOLASE PROTEIN 1"/>
    <property type="match status" value="1"/>
</dbReference>
<accession>A0A9P1GXR2</accession>
<dbReference type="EMBL" id="CALLCH030000003">
    <property type="protein sequence ID" value="CAI4211943.1"/>
    <property type="molecule type" value="Genomic_DNA"/>
</dbReference>
<gene>
    <name evidence="2" type="ORF">PPNO1_LOCUS1714</name>
</gene>
<evidence type="ECO:0000256" key="1">
    <source>
        <dbReference type="SAM" id="MobiDB-lite"/>
    </source>
</evidence>
<feature type="region of interest" description="Disordered" evidence="1">
    <location>
        <begin position="1"/>
        <end position="45"/>
    </location>
</feature>
<protein>
    <submittedName>
        <fullName evidence="2">Uncharacterized protein</fullName>
    </submittedName>
</protein>
<dbReference type="Proteomes" id="UP000838763">
    <property type="component" value="Unassembled WGS sequence"/>
</dbReference>
<name>A0A9P1GXR2_9PEZI</name>
<keyword evidence="3" id="KW-1185">Reference proteome</keyword>
<proteinExistence type="predicted"/>
<sequence>MTETLKITAKPDTDIWRKPPTSTPSTVRRHPPPLPPPSTNPSSQRKWLKTGVELYNGSPRLSTVACDRWADWSVTPLPAAGLDPTNGLVTATVRLEASVDHHGPSLWVYGVDAAGAKESLREVCWIFALGKEGGDDAGEWEVEVAAMAARPNKEATDELEVQFSGIQVEWR</sequence>
<evidence type="ECO:0000313" key="2">
    <source>
        <dbReference type="EMBL" id="CAI4211943.1"/>
    </source>
</evidence>
<comment type="caution">
    <text evidence="2">The sequence shown here is derived from an EMBL/GenBank/DDBJ whole genome shotgun (WGS) entry which is preliminary data.</text>
</comment>
<dbReference type="OrthoDB" id="42525at2759"/>
<dbReference type="InterPro" id="IPR009784">
    <property type="entry name" value="DUF1349"/>
</dbReference>
<organism evidence="2 3">
    <name type="scientific">Parascedosporium putredinis</name>
    <dbReference type="NCBI Taxonomy" id="1442378"/>
    <lineage>
        <taxon>Eukaryota</taxon>
        <taxon>Fungi</taxon>
        <taxon>Dikarya</taxon>
        <taxon>Ascomycota</taxon>
        <taxon>Pezizomycotina</taxon>
        <taxon>Sordariomycetes</taxon>
        <taxon>Hypocreomycetidae</taxon>
        <taxon>Microascales</taxon>
        <taxon>Microascaceae</taxon>
        <taxon>Parascedosporium</taxon>
    </lineage>
</organism>
<reference evidence="2" key="1">
    <citation type="submission" date="2022-11" db="EMBL/GenBank/DDBJ databases">
        <authorList>
            <person name="Scott C."/>
            <person name="Bruce N."/>
        </authorList>
    </citation>
    <scope>NUCLEOTIDE SEQUENCE</scope>
</reference>
<dbReference type="Gene3D" id="2.60.120.200">
    <property type="match status" value="1"/>
</dbReference>